<comment type="caution">
    <text evidence="2">The sequence shown here is derived from an EMBL/GenBank/DDBJ whole genome shotgun (WGS) entry which is preliminary data.</text>
</comment>
<reference evidence="2 3" key="1">
    <citation type="submission" date="2018-03" db="EMBL/GenBank/DDBJ databases">
        <title>Whole genome sequencing of Histamine producing bacteria.</title>
        <authorList>
            <person name="Butler K."/>
        </authorList>
    </citation>
    <scope>NUCLEOTIDE SEQUENCE [LARGE SCALE GENOMIC DNA]</scope>
    <source>
        <strain evidence="2 3">JCM 13586</strain>
    </source>
</reference>
<dbReference type="AlphaFoldDB" id="A0A2T3IUX4"/>
<dbReference type="PROSITE" id="PS51257">
    <property type="entry name" value="PROKAR_LIPOPROTEIN"/>
    <property type="match status" value="1"/>
</dbReference>
<protein>
    <recommendedName>
        <fullName evidence="4">Porin</fullName>
    </recommendedName>
</protein>
<evidence type="ECO:0008006" key="4">
    <source>
        <dbReference type="Google" id="ProtNLM"/>
    </source>
</evidence>
<feature type="signal peptide" evidence="1">
    <location>
        <begin position="1"/>
        <end position="20"/>
    </location>
</feature>
<gene>
    <name evidence="2" type="ORF">C9I99_18415</name>
</gene>
<sequence length="386" mass="44596">MKKAAMLFLMLLGFACRSWASVSVELFNRHFFEPPSMPAQDKNYFSAEIKGEWSWQWDHVDLTFEPIVSVAEDDALNYFDFQQLLLHYRLASSEFFAGIGTVFWGVTESYHLTDIVNQVNLVADISREHKRGQPMVGYRRYLGDHSLELYWLPYFREQVSAEKNSRPWNNLPITGDPEYERGGEQWSQDAAIRLSGFVESVDYGISYFYGTERNPLFLINPSGTALTTRYIKTNKFALDSQITLDSTLIKAEMIYSLPETQDNEFAIVSGIEHGFYGLADTDYDASVFLEGLYSNNRQGVALPYKQHVMIGLRLDSNNESSSNVMFSLINDIDNNDRTIYINSQHRFTNKLSAEVDVWYFDIRKKSSDLLYLKQEGYIQLGIKYYL</sequence>
<dbReference type="Proteomes" id="UP000241222">
    <property type="component" value="Unassembled WGS sequence"/>
</dbReference>
<evidence type="ECO:0000256" key="1">
    <source>
        <dbReference type="SAM" id="SignalP"/>
    </source>
</evidence>
<dbReference type="EMBL" id="PYMH01000010">
    <property type="protein sequence ID" value="PSU32184.1"/>
    <property type="molecule type" value="Genomic_DNA"/>
</dbReference>
<dbReference type="OrthoDB" id="1188513at2"/>
<feature type="chain" id="PRO_5015599900" description="Porin" evidence="1">
    <location>
        <begin position="21"/>
        <end position="386"/>
    </location>
</feature>
<keyword evidence="3" id="KW-1185">Reference proteome</keyword>
<organism evidence="2 3">
    <name type="scientific">Photobacterium lutimaris</name>
    <dbReference type="NCBI Taxonomy" id="388278"/>
    <lineage>
        <taxon>Bacteria</taxon>
        <taxon>Pseudomonadati</taxon>
        <taxon>Pseudomonadota</taxon>
        <taxon>Gammaproteobacteria</taxon>
        <taxon>Vibrionales</taxon>
        <taxon>Vibrionaceae</taxon>
        <taxon>Photobacterium</taxon>
    </lineage>
</organism>
<accession>A0A2T3IUX4</accession>
<evidence type="ECO:0000313" key="3">
    <source>
        <dbReference type="Proteomes" id="UP000241222"/>
    </source>
</evidence>
<dbReference type="RefSeq" id="WP_107350330.1">
    <property type="nucleotide sequence ID" value="NZ_PYMH01000010.1"/>
</dbReference>
<keyword evidence="1" id="KW-0732">Signal</keyword>
<evidence type="ECO:0000313" key="2">
    <source>
        <dbReference type="EMBL" id="PSU32184.1"/>
    </source>
</evidence>
<proteinExistence type="predicted"/>
<name>A0A2T3IUX4_9GAMM</name>